<dbReference type="AlphaFoldDB" id="F6EP64"/>
<dbReference type="EMBL" id="CP002786">
    <property type="protein sequence ID" value="AEF41724.1"/>
    <property type="molecule type" value="Genomic_DNA"/>
</dbReference>
<dbReference type="Proteomes" id="UP000009235">
    <property type="component" value="Chromosome"/>
</dbReference>
<evidence type="ECO:0000313" key="3">
    <source>
        <dbReference type="Proteomes" id="UP000009235"/>
    </source>
</evidence>
<dbReference type="KEGG" id="asd:AS9A_3282"/>
<evidence type="ECO:0000313" key="2">
    <source>
        <dbReference type="EMBL" id="AEF41724.1"/>
    </source>
</evidence>
<protein>
    <submittedName>
        <fullName evidence="2">Putative transcriptional regulator, TetR family</fullName>
    </submittedName>
</protein>
<feature type="compositionally biased region" description="Basic and acidic residues" evidence="1">
    <location>
        <begin position="29"/>
        <end position="38"/>
    </location>
</feature>
<dbReference type="HOGENOM" id="CLU_2784778_0_0_11"/>
<name>F6EP64_HOYSD</name>
<dbReference type="InterPro" id="IPR009057">
    <property type="entry name" value="Homeodomain-like_sf"/>
</dbReference>
<accession>F6EP64</accession>
<dbReference type="SUPFAM" id="SSF46689">
    <property type="entry name" value="Homeodomain-like"/>
    <property type="match status" value="1"/>
</dbReference>
<feature type="region of interest" description="Disordered" evidence="1">
    <location>
        <begin position="1"/>
        <end position="38"/>
    </location>
</feature>
<proteinExistence type="predicted"/>
<dbReference type="eggNOG" id="COG1309">
    <property type="taxonomic scope" value="Bacteria"/>
</dbReference>
<dbReference type="Gene3D" id="1.10.357.10">
    <property type="entry name" value="Tetracycline Repressor, domain 2"/>
    <property type="match status" value="1"/>
</dbReference>
<evidence type="ECO:0000256" key="1">
    <source>
        <dbReference type="SAM" id="MobiDB-lite"/>
    </source>
</evidence>
<keyword evidence="3" id="KW-1185">Reference proteome</keyword>
<dbReference type="STRING" id="443218.AS9A_3282"/>
<reference evidence="2 3" key="1">
    <citation type="journal article" date="2011" name="J. Bacteriol.">
        <title>Complete genome sequence of Amycolicicoccus subflavus DQS3-9A1T, an actinomycete isolated from crude oil-polluted soil.</title>
        <authorList>
            <person name="Cai M."/>
            <person name="Chen W.M."/>
            <person name="Nie Y."/>
            <person name="Chi C.Q."/>
            <person name="Wang Y.N."/>
            <person name="Tang Y.Q."/>
            <person name="Li G.Y."/>
            <person name="Wu X.L."/>
        </authorList>
    </citation>
    <scope>NUCLEOTIDE SEQUENCE [LARGE SCALE GENOMIC DNA]</scope>
    <source>
        <strain evidence="3">DSM 45089 / DQS3-9A1</strain>
    </source>
</reference>
<organism evidence="2 3">
    <name type="scientific">Hoyosella subflava (strain DSM 45089 / JCM 17490 / NBRC 109087 / DQS3-9A1)</name>
    <name type="common">Amycolicicoccus subflavus</name>
    <dbReference type="NCBI Taxonomy" id="443218"/>
    <lineage>
        <taxon>Bacteria</taxon>
        <taxon>Bacillati</taxon>
        <taxon>Actinomycetota</taxon>
        <taxon>Actinomycetes</taxon>
        <taxon>Mycobacteriales</taxon>
        <taxon>Hoyosellaceae</taxon>
        <taxon>Hoyosella</taxon>
    </lineage>
</organism>
<sequence>MGRTSNDRSTPVPYAGLMTRSTVPPAPRRTQEQRSQEMRTRLQDATIDCLVEFGYAGATTPRIAERPA</sequence>
<gene>
    <name evidence="2" type="ordered locus">AS9A_3282</name>
</gene>